<feature type="active site" evidence="1">
    <location>
        <position position="626"/>
    </location>
</feature>
<keyword evidence="1" id="KW-0378">Hydrolase</keyword>
<sequence length="661" mass="76596">MGRGKDSIKNHLAVLKIAANDYFKEPETVTMLDWCKDSSTDALDKKFVKTLYRIKTNIEKDIDLLINDFSNLKIGSRKFALTCFEKYKENLDKFKKAVEEKINLDPDKKLTKDDLDAIKKESLNLFSFEGFYKNIIEYQKSVIEKMEKIINYFENTPYKKVVQNKLDGVKLINKNILDDNNLFDRYKDLNEKICDLWADNPKSTSTRDKLSDLFLRAMTPQMANILFEINRYLIKGIDGTKVLSKKVSSLPDITEKVDPSDSENVKIFFAPVVEKFFNKRNELIESFNKLNLNLQKKMTFRKTFKELLFPYGKATLEDINQRAIGDCYFLAAIQNILNRNAEDIKKIFLNAEEIPVIITKEDNQYATSLVEFPEKNKLLEVSFFIPSVEYAKEKASLASGKKDFKYKFYSTGKTVKIKLVPEFVKEVGGSISNRCAYWVNFLERAYHEFRNKYGEFSGNERTQISGFRNKITNLVNAVEDEVKNHLNDDDQSKSRAKLILEKLKDGISQTIDGGYSAYVFTTLTGKESKFTVTVFDIPAGDPKPVFNDKDDIEKLFEKIIKKIKTNKKIMGLSFRNKFSTPLYNEKFEIIADFYQKDVLVKIIDRHQYSIFDVYKNGGKNYIKLRNPWGYNLTENMEKVDAEVIIDFDDVAKNISALDVSK</sequence>
<dbReference type="PROSITE" id="PS50203">
    <property type="entry name" value="CALPAIN_CAT"/>
    <property type="match status" value="1"/>
</dbReference>
<organism evidence="3">
    <name type="scientific">Candidatus Paraimprobicoccus trichonymphae</name>
    <dbReference type="NCBI Taxonomy" id="3033793"/>
    <lineage>
        <taxon>Bacteria</taxon>
        <taxon>Bacillati</taxon>
        <taxon>Bacillota</taxon>
        <taxon>Clostridia</taxon>
        <taxon>Candidatus Paraimprobicoccus</taxon>
    </lineage>
</organism>
<dbReference type="GO" id="GO:0006508">
    <property type="term" value="P:proteolysis"/>
    <property type="evidence" value="ECO:0007669"/>
    <property type="project" value="UniProtKB-KW"/>
</dbReference>
<name>A0AA48L1L8_9FIRM</name>
<evidence type="ECO:0000256" key="1">
    <source>
        <dbReference type="PROSITE-ProRule" id="PRU00239"/>
    </source>
</evidence>
<feature type="domain" description="Calpain catalytic" evidence="2">
    <location>
        <begin position="318"/>
        <end position="661"/>
    </location>
</feature>
<dbReference type="AlphaFoldDB" id="A0AA48L1L8"/>
<keyword evidence="1" id="KW-0788">Thiol protease</keyword>
<dbReference type="Proteomes" id="UP001335720">
    <property type="component" value="Chromosome"/>
</dbReference>
<gene>
    <name evidence="3" type="ORF">RsTaC01_0939</name>
</gene>
<feature type="active site" evidence="1">
    <location>
        <position position="327"/>
    </location>
</feature>
<reference evidence="3" key="1">
    <citation type="journal article" date="2023" name="ISME J.">
        <title>Emergence of putative energy parasites within Clostridia revealed by genome analysis of a novel endosymbiotic clade.</title>
        <authorList>
            <person name="Takahashi K."/>
            <person name="Kuwahara H."/>
            <person name="Horikawa Y."/>
            <person name="Izawa K."/>
            <person name="Kato D."/>
            <person name="Inagaki T."/>
            <person name="Yuki M."/>
            <person name="Ohkuma M."/>
            <person name="Hongoh Y."/>
        </authorList>
    </citation>
    <scope>NUCLEOTIDE SEQUENCE</scope>
    <source>
        <strain evidence="3">RsTa-C01</strain>
    </source>
</reference>
<dbReference type="GO" id="GO:0004198">
    <property type="term" value="F:calcium-dependent cysteine-type endopeptidase activity"/>
    <property type="evidence" value="ECO:0007669"/>
    <property type="project" value="InterPro"/>
</dbReference>
<evidence type="ECO:0000313" key="3">
    <source>
        <dbReference type="EMBL" id="BED93000.1"/>
    </source>
</evidence>
<feature type="active site" evidence="1">
    <location>
        <position position="606"/>
    </location>
</feature>
<dbReference type="KEGG" id="ptrh:RsTaC01_0939"/>
<proteinExistence type="predicted"/>
<accession>A0AA48L1L8</accession>
<dbReference type="EMBL" id="AP027925">
    <property type="protein sequence ID" value="BED93000.1"/>
    <property type="molecule type" value="Genomic_DNA"/>
</dbReference>
<dbReference type="SUPFAM" id="SSF54001">
    <property type="entry name" value="Cysteine proteinases"/>
    <property type="match status" value="1"/>
</dbReference>
<keyword evidence="1" id="KW-0645">Protease</keyword>
<dbReference type="InterPro" id="IPR001300">
    <property type="entry name" value="Peptidase_C2_calpain_cat"/>
</dbReference>
<dbReference type="InterPro" id="IPR038765">
    <property type="entry name" value="Papain-like_cys_pep_sf"/>
</dbReference>
<protein>
    <recommendedName>
        <fullName evidence="2">Calpain catalytic domain-containing protein</fullName>
    </recommendedName>
</protein>
<evidence type="ECO:0000259" key="2">
    <source>
        <dbReference type="PROSITE" id="PS50203"/>
    </source>
</evidence>